<keyword evidence="5" id="KW-0812">Transmembrane</keyword>
<dbReference type="GO" id="GO:0005886">
    <property type="term" value="C:plasma membrane"/>
    <property type="evidence" value="ECO:0007669"/>
    <property type="project" value="UniProtKB-SubCell"/>
</dbReference>
<name>A0A549YL60_9BACI</name>
<feature type="transmembrane region" description="Helical" evidence="5">
    <location>
        <begin position="366"/>
        <end position="399"/>
    </location>
</feature>
<evidence type="ECO:0000256" key="2">
    <source>
        <dbReference type="ARBA" id="ARBA00005278"/>
    </source>
</evidence>
<comment type="caution">
    <text evidence="6">The sequence shown here is derived from an EMBL/GenBank/DDBJ whole genome shotgun (WGS) entry which is preliminary data.</text>
</comment>
<dbReference type="EMBL" id="VJMZ01000001">
    <property type="protein sequence ID" value="TRM12618.1"/>
    <property type="molecule type" value="Genomic_DNA"/>
</dbReference>
<dbReference type="AlphaFoldDB" id="A0A549YL60"/>
<dbReference type="PANTHER" id="PTHR22550">
    <property type="entry name" value="SPORE GERMINATION PROTEIN"/>
    <property type="match status" value="1"/>
</dbReference>
<dbReference type="RefSeq" id="WP_142791574.1">
    <property type="nucleotide sequence ID" value="NZ_VJMZ01000001.1"/>
</dbReference>
<evidence type="ECO:0000313" key="6">
    <source>
        <dbReference type="EMBL" id="TRM12618.1"/>
    </source>
</evidence>
<dbReference type="PIRSF" id="PIRSF005690">
    <property type="entry name" value="GerBA"/>
    <property type="match status" value="1"/>
</dbReference>
<sequence length="494" mass="55931">MKQDTTKSPIYTKIEKNDDYMKDNIGVGTSFDLGFRELSILKRKVHLYYLTGLCDSSVVLHIIRQLVKINDDESNTKKLPEIIENRIIFMQVNKTESLDEAVDQMLSGLIVIFVDGIKYAFIADTRNYPGRTPQEPDTEHVVRGSRDGFTENIIENTALTRRRIRDARLRHEMLKVGERSKTDVCVCYIKDIANEGLVKEVKDRINQIEVDGIPMADKTLEEFILEEKWKAYPKVRYTERPDIASNHLMEGHVLVIVDTSPSVMILPTTFFDHVQHAEEFRETSVLGTFIRWIRFLAIMISIFLLPIWLLFALEPTLLPGELTFIGPKDEGTVPIALQLIIADIGLEFLRMAAIHTPTPLSTAMGLIAAVLIGQIAIDVGLFGPEVILYVSVSAIGIYVTPSYELGVANKISRFSLVIVTGLFGMIGFTIATTIYILLLVRMKSIKAPYMWPLLPFDPKGMYELLFRVPKPYSNRRPGVVHPRNDFSQPKTTGK</sequence>
<proteinExistence type="inferred from homology"/>
<gene>
    <name evidence="6" type="ORF">FH966_13425</name>
</gene>
<keyword evidence="7" id="KW-1185">Reference proteome</keyword>
<keyword evidence="5" id="KW-1133">Transmembrane helix</keyword>
<dbReference type="InterPro" id="IPR050768">
    <property type="entry name" value="UPF0353/GerABKA_families"/>
</dbReference>
<evidence type="ECO:0000256" key="3">
    <source>
        <dbReference type="ARBA" id="ARBA00023136"/>
    </source>
</evidence>
<evidence type="ECO:0000256" key="1">
    <source>
        <dbReference type="ARBA" id="ARBA00004141"/>
    </source>
</evidence>
<dbReference type="InterPro" id="IPR004995">
    <property type="entry name" value="Spore_Ger"/>
</dbReference>
<feature type="transmembrane region" description="Helical" evidence="5">
    <location>
        <begin position="292"/>
        <end position="313"/>
    </location>
</feature>
<feature type="transmembrane region" description="Helical" evidence="5">
    <location>
        <begin position="411"/>
        <end position="440"/>
    </location>
</feature>
<dbReference type="Proteomes" id="UP000319280">
    <property type="component" value="Unassembled WGS sequence"/>
</dbReference>
<evidence type="ECO:0000256" key="5">
    <source>
        <dbReference type="SAM" id="Phobius"/>
    </source>
</evidence>
<reference evidence="6 7" key="1">
    <citation type="submission" date="2019-07" db="EMBL/GenBank/DDBJ databases">
        <title>Genomic analysis of Lentibacillus sp. NKC851-2.</title>
        <authorList>
            <person name="Oh Y.J."/>
        </authorList>
    </citation>
    <scope>NUCLEOTIDE SEQUENCE [LARGE SCALE GENOMIC DNA]</scope>
    <source>
        <strain evidence="6 7">NKC851-2</strain>
    </source>
</reference>
<protein>
    <submittedName>
        <fullName evidence="6">Spore germination protein</fullName>
    </submittedName>
</protein>
<dbReference type="GO" id="GO:0009847">
    <property type="term" value="P:spore germination"/>
    <property type="evidence" value="ECO:0007669"/>
    <property type="project" value="UniProtKB-UniRule"/>
</dbReference>
<evidence type="ECO:0000256" key="4">
    <source>
        <dbReference type="PIRNR" id="PIRNR005690"/>
    </source>
</evidence>
<dbReference type="Pfam" id="PF03323">
    <property type="entry name" value="GerA"/>
    <property type="match status" value="1"/>
</dbReference>
<organism evidence="6 7">
    <name type="scientific">Lentibacillus cibarius</name>
    <dbReference type="NCBI Taxonomy" id="2583219"/>
    <lineage>
        <taxon>Bacteria</taxon>
        <taxon>Bacillati</taxon>
        <taxon>Bacillota</taxon>
        <taxon>Bacilli</taxon>
        <taxon>Bacillales</taxon>
        <taxon>Bacillaceae</taxon>
        <taxon>Lentibacillus</taxon>
    </lineage>
</organism>
<comment type="similarity">
    <text evidence="2 4">Belongs to the GerABKA family.</text>
</comment>
<accession>A0A549YL60</accession>
<dbReference type="PANTHER" id="PTHR22550:SF9">
    <property type="entry name" value="STAGE V SPORULATION PROTEIN AF"/>
    <property type="match status" value="1"/>
</dbReference>
<keyword evidence="3 4" id="KW-0472">Membrane</keyword>
<evidence type="ECO:0000313" key="7">
    <source>
        <dbReference type="Proteomes" id="UP000319280"/>
    </source>
</evidence>
<comment type="subcellular location">
    <subcellularLocation>
        <location evidence="4">Cell membrane</location>
    </subcellularLocation>
    <subcellularLocation>
        <location evidence="1">Membrane</location>
        <topology evidence="1">Multi-pass membrane protein</topology>
    </subcellularLocation>
</comment>